<dbReference type="SUPFAM" id="SSF50129">
    <property type="entry name" value="GroES-like"/>
    <property type="match status" value="1"/>
</dbReference>
<keyword evidence="2" id="KW-0560">Oxidoreductase</keyword>
<accession>A0ABR4BR80</accession>
<comment type="similarity">
    <text evidence="1">Belongs to the zinc-containing alcohol dehydrogenase family.</text>
</comment>
<dbReference type="PANTHER" id="PTHR45348">
    <property type="entry name" value="HYPOTHETICAL OXIDOREDUCTASE (EUROFUNG)"/>
    <property type="match status" value="1"/>
</dbReference>
<organism evidence="4 5">
    <name type="scientific">Oculimacula yallundae</name>
    <dbReference type="NCBI Taxonomy" id="86028"/>
    <lineage>
        <taxon>Eukaryota</taxon>
        <taxon>Fungi</taxon>
        <taxon>Dikarya</taxon>
        <taxon>Ascomycota</taxon>
        <taxon>Pezizomycotina</taxon>
        <taxon>Leotiomycetes</taxon>
        <taxon>Helotiales</taxon>
        <taxon>Ploettnerulaceae</taxon>
        <taxon>Oculimacula</taxon>
    </lineage>
</organism>
<evidence type="ECO:0000313" key="5">
    <source>
        <dbReference type="Proteomes" id="UP001595075"/>
    </source>
</evidence>
<evidence type="ECO:0000256" key="2">
    <source>
        <dbReference type="ARBA" id="ARBA00023002"/>
    </source>
</evidence>
<dbReference type="EMBL" id="JAZHXI010000023">
    <property type="protein sequence ID" value="KAL2060189.1"/>
    <property type="molecule type" value="Genomic_DNA"/>
</dbReference>
<dbReference type="Gene3D" id="3.90.180.10">
    <property type="entry name" value="Medium-chain alcohol dehydrogenases, catalytic domain"/>
    <property type="match status" value="1"/>
</dbReference>
<reference evidence="4 5" key="1">
    <citation type="journal article" date="2024" name="Commun. Biol.">
        <title>Comparative genomic analysis of thermophilic fungi reveals convergent evolutionary adaptations and gene losses.</title>
        <authorList>
            <person name="Steindorff A.S."/>
            <person name="Aguilar-Pontes M.V."/>
            <person name="Robinson A.J."/>
            <person name="Andreopoulos B."/>
            <person name="LaButti K."/>
            <person name="Kuo A."/>
            <person name="Mondo S."/>
            <person name="Riley R."/>
            <person name="Otillar R."/>
            <person name="Haridas S."/>
            <person name="Lipzen A."/>
            <person name="Grimwood J."/>
            <person name="Schmutz J."/>
            <person name="Clum A."/>
            <person name="Reid I.D."/>
            <person name="Moisan M.C."/>
            <person name="Butler G."/>
            <person name="Nguyen T.T.M."/>
            <person name="Dewar K."/>
            <person name="Conant G."/>
            <person name="Drula E."/>
            <person name="Henrissat B."/>
            <person name="Hansel C."/>
            <person name="Singer S."/>
            <person name="Hutchinson M.I."/>
            <person name="de Vries R.P."/>
            <person name="Natvig D.O."/>
            <person name="Powell A.J."/>
            <person name="Tsang A."/>
            <person name="Grigoriev I.V."/>
        </authorList>
    </citation>
    <scope>NUCLEOTIDE SEQUENCE [LARGE SCALE GENOMIC DNA]</scope>
    <source>
        <strain evidence="4 5">CBS 494.80</strain>
    </source>
</reference>
<name>A0ABR4BR80_9HELO</name>
<dbReference type="InterPro" id="IPR020843">
    <property type="entry name" value="ER"/>
</dbReference>
<comment type="caution">
    <text evidence="4">The sequence shown here is derived from an EMBL/GenBank/DDBJ whole genome shotgun (WGS) entry which is preliminary data.</text>
</comment>
<protein>
    <recommendedName>
        <fullName evidence="3">Enoyl reductase (ER) domain-containing protein</fullName>
    </recommendedName>
</protein>
<proteinExistence type="inferred from homology"/>
<dbReference type="InterPro" id="IPR013154">
    <property type="entry name" value="ADH-like_N"/>
</dbReference>
<sequence length="360" mass="39070">MSSSTSKSDHDSYNMQAIQLQAKGGPAVFVTNQPLPILPPDCLLIKTIAVGLNPHELLDIDLPWSIGDAGDLLGCDYAGIVEEVGSEVKKNFKKGDRLCGCTRPNPLQPDWGTFAEYIVVVGDVQLHIPDDMSFEDAASLGVSVLTAGAILYDTLDLKLPPAGDEGRRQVLIYGGSTSTGRMMIQFAKLSNFEIITTSSPSNFTFLKSLGADHVFDYTSPSSPASILALKNSTLTLCIDCFSQQSSYDFCAPILAQGATYVSIAPTIKVDREDLVFKFCMGVLYFNKPFAIQGQRMEATREMFESAVRFAEYAEEVLGKGKVRCHPSEVRGGGLEAVLEGIQEMREGKVGGKKLVYPLKI</sequence>
<feature type="domain" description="Enoyl reductase (ER)" evidence="3">
    <location>
        <begin position="24"/>
        <end position="355"/>
    </location>
</feature>
<gene>
    <name evidence="4" type="ORF">VTL71DRAFT_9584</name>
</gene>
<dbReference type="InterPro" id="IPR013149">
    <property type="entry name" value="ADH-like_C"/>
</dbReference>
<dbReference type="InterPro" id="IPR036291">
    <property type="entry name" value="NAD(P)-bd_dom_sf"/>
</dbReference>
<keyword evidence="5" id="KW-1185">Reference proteome</keyword>
<dbReference type="CDD" id="cd08249">
    <property type="entry name" value="enoyl_reductase_like"/>
    <property type="match status" value="1"/>
</dbReference>
<dbReference type="InterPro" id="IPR047122">
    <property type="entry name" value="Trans-enoyl_RdTase-like"/>
</dbReference>
<dbReference type="PANTHER" id="PTHR45348:SF2">
    <property type="entry name" value="ZINC-TYPE ALCOHOL DEHYDROGENASE-LIKE PROTEIN C2E1P3.01"/>
    <property type="match status" value="1"/>
</dbReference>
<dbReference type="Pfam" id="PF00107">
    <property type="entry name" value="ADH_zinc_N"/>
    <property type="match status" value="1"/>
</dbReference>
<evidence type="ECO:0000256" key="1">
    <source>
        <dbReference type="ARBA" id="ARBA00008072"/>
    </source>
</evidence>
<evidence type="ECO:0000313" key="4">
    <source>
        <dbReference type="EMBL" id="KAL2060189.1"/>
    </source>
</evidence>
<dbReference type="Gene3D" id="3.40.50.720">
    <property type="entry name" value="NAD(P)-binding Rossmann-like Domain"/>
    <property type="match status" value="1"/>
</dbReference>
<dbReference type="SUPFAM" id="SSF51735">
    <property type="entry name" value="NAD(P)-binding Rossmann-fold domains"/>
    <property type="match status" value="1"/>
</dbReference>
<dbReference type="InterPro" id="IPR011032">
    <property type="entry name" value="GroES-like_sf"/>
</dbReference>
<dbReference type="Proteomes" id="UP001595075">
    <property type="component" value="Unassembled WGS sequence"/>
</dbReference>
<dbReference type="Pfam" id="PF08240">
    <property type="entry name" value="ADH_N"/>
    <property type="match status" value="1"/>
</dbReference>
<dbReference type="SMART" id="SM00829">
    <property type="entry name" value="PKS_ER"/>
    <property type="match status" value="1"/>
</dbReference>
<evidence type="ECO:0000259" key="3">
    <source>
        <dbReference type="SMART" id="SM00829"/>
    </source>
</evidence>